<organism evidence="2 3">
    <name type="scientific">Ambispora leptoticha</name>
    <dbReference type="NCBI Taxonomy" id="144679"/>
    <lineage>
        <taxon>Eukaryota</taxon>
        <taxon>Fungi</taxon>
        <taxon>Fungi incertae sedis</taxon>
        <taxon>Mucoromycota</taxon>
        <taxon>Glomeromycotina</taxon>
        <taxon>Glomeromycetes</taxon>
        <taxon>Archaeosporales</taxon>
        <taxon>Ambisporaceae</taxon>
        <taxon>Ambispora</taxon>
    </lineage>
</organism>
<dbReference type="OrthoDB" id="2430191at2759"/>
<dbReference type="EMBL" id="CAJVPS010003112">
    <property type="protein sequence ID" value="CAG8582678.1"/>
    <property type="molecule type" value="Genomic_DNA"/>
</dbReference>
<feature type="compositionally biased region" description="Basic and acidic residues" evidence="1">
    <location>
        <begin position="1"/>
        <end position="18"/>
    </location>
</feature>
<evidence type="ECO:0000313" key="2">
    <source>
        <dbReference type="EMBL" id="CAG8582678.1"/>
    </source>
</evidence>
<proteinExistence type="predicted"/>
<dbReference type="Proteomes" id="UP000789508">
    <property type="component" value="Unassembled WGS sequence"/>
</dbReference>
<dbReference type="PANTHER" id="PTHR33988">
    <property type="entry name" value="ENDORIBONUCLEASE MAZF-RELATED"/>
    <property type="match status" value="1"/>
</dbReference>
<protein>
    <submittedName>
        <fullName evidence="2">9103_t:CDS:1</fullName>
    </submittedName>
</protein>
<reference evidence="2" key="1">
    <citation type="submission" date="2021-06" db="EMBL/GenBank/DDBJ databases">
        <authorList>
            <person name="Kallberg Y."/>
            <person name="Tangrot J."/>
            <person name="Rosling A."/>
        </authorList>
    </citation>
    <scope>NUCLEOTIDE SEQUENCE</scope>
    <source>
        <strain evidence="2">FL130A</strain>
    </source>
</reference>
<accession>A0A9N9C0W3</accession>
<dbReference type="SUPFAM" id="SSF50118">
    <property type="entry name" value="Cell growth inhibitor/plasmid maintenance toxic component"/>
    <property type="match status" value="1"/>
</dbReference>
<dbReference type="GO" id="GO:0006402">
    <property type="term" value="P:mRNA catabolic process"/>
    <property type="evidence" value="ECO:0007669"/>
    <property type="project" value="TreeGrafter"/>
</dbReference>
<dbReference type="Pfam" id="PF02452">
    <property type="entry name" value="PemK_toxin"/>
    <property type="match status" value="1"/>
</dbReference>
<name>A0A9N9C0W3_9GLOM</name>
<feature type="non-terminal residue" evidence="2">
    <location>
        <position position="165"/>
    </location>
</feature>
<evidence type="ECO:0000256" key="1">
    <source>
        <dbReference type="SAM" id="MobiDB-lite"/>
    </source>
</evidence>
<keyword evidence="3" id="KW-1185">Reference proteome</keyword>
<dbReference type="GO" id="GO:0004521">
    <property type="term" value="F:RNA endonuclease activity"/>
    <property type="evidence" value="ECO:0007669"/>
    <property type="project" value="TreeGrafter"/>
</dbReference>
<comment type="caution">
    <text evidence="2">The sequence shown here is derived from an EMBL/GenBank/DDBJ whole genome shotgun (WGS) entry which is preliminary data.</text>
</comment>
<feature type="region of interest" description="Disordered" evidence="1">
    <location>
        <begin position="1"/>
        <end position="37"/>
    </location>
</feature>
<dbReference type="Gene3D" id="2.30.30.110">
    <property type="match status" value="1"/>
</dbReference>
<sequence>TAEAEKIKSPLTEKKLDYQPKITKTEPMTPMSEKMPVANRIIKRGEVYYTNLDDAQGHEQKNDKDTKRRLVVVVSNNKQNEQNKVVVIIPFSSKVHNIKPTFQVPTYFQGKPGKAKCEQVRAVDVERLLGAKQGNLTEKEMKNIDKKLLIVLDLVKYLGKPGESR</sequence>
<dbReference type="GO" id="GO:0003677">
    <property type="term" value="F:DNA binding"/>
    <property type="evidence" value="ECO:0007669"/>
    <property type="project" value="InterPro"/>
</dbReference>
<dbReference type="InterPro" id="IPR003477">
    <property type="entry name" value="PemK-like"/>
</dbReference>
<dbReference type="GO" id="GO:0016075">
    <property type="term" value="P:rRNA catabolic process"/>
    <property type="evidence" value="ECO:0007669"/>
    <property type="project" value="TreeGrafter"/>
</dbReference>
<dbReference type="AlphaFoldDB" id="A0A9N9C0W3"/>
<gene>
    <name evidence="2" type="ORF">ALEPTO_LOCUS7337</name>
</gene>
<evidence type="ECO:0000313" key="3">
    <source>
        <dbReference type="Proteomes" id="UP000789508"/>
    </source>
</evidence>
<dbReference type="InterPro" id="IPR011067">
    <property type="entry name" value="Plasmid_toxin/cell-grow_inhib"/>
</dbReference>